<dbReference type="Proteomes" id="UP001420932">
    <property type="component" value="Unassembled WGS sequence"/>
</dbReference>
<keyword evidence="2" id="KW-0812">Transmembrane</keyword>
<gene>
    <name evidence="4" type="ORF">Syun_026360</name>
</gene>
<dbReference type="PANTHER" id="PTHR33098">
    <property type="entry name" value="COTTON FIBER (DUF761)"/>
    <property type="match status" value="1"/>
</dbReference>
<feature type="domain" description="DUF4408" evidence="3">
    <location>
        <begin position="5"/>
        <end position="35"/>
    </location>
</feature>
<comment type="caution">
    <text evidence="4">The sequence shown here is derived from an EMBL/GenBank/DDBJ whole genome shotgun (WGS) entry which is preliminary data.</text>
</comment>
<dbReference type="Pfam" id="PF14364">
    <property type="entry name" value="DUF4408"/>
    <property type="match status" value="1"/>
</dbReference>
<evidence type="ECO:0000259" key="3">
    <source>
        <dbReference type="Pfam" id="PF14364"/>
    </source>
</evidence>
<feature type="transmembrane region" description="Helical" evidence="2">
    <location>
        <begin position="12"/>
        <end position="32"/>
    </location>
</feature>
<feature type="compositionally biased region" description="Polar residues" evidence="1">
    <location>
        <begin position="103"/>
        <end position="116"/>
    </location>
</feature>
<accession>A0AAP0HWY4</accession>
<sequence>MLEESIWASMNSWFTPAVLFVLLNIVIGTIAITSKRHKADQHLPQNEPLNRAPSLLYRLKSIDFTATDQIHYHHHHNNNNNNNNMLKKNHDEYHDEHQQQHQVTRSVSDTKPASGESTVKLAKKMMKSASVKSAFAHFEEDREVEERRRPATARDAKQKTKNMSEDLVIDEGVDARADDFINRFKQQLKLQRLDSLIRYKEMLTRVHSFSPYPFKASVTGVESPVGRTTQLMLRATQA</sequence>
<dbReference type="AlphaFoldDB" id="A0AAP0HWY4"/>
<protein>
    <recommendedName>
        <fullName evidence="3">DUF4408 domain-containing protein</fullName>
    </recommendedName>
</protein>
<feature type="region of interest" description="Disordered" evidence="1">
    <location>
        <begin position="93"/>
        <end position="116"/>
    </location>
</feature>
<keyword evidence="5" id="KW-1185">Reference proteome</keyword>
<evidence type="ECO:0000313" key="4">
    <source>
        <dbReference type="EMBL" id="KAK9099315.1"/>
    </source>
</evidence>
<dbReference type="Pfam" id="PF05553">
    <property type="entry name" value="DUF761"/>
    <property type="match status" value="1"/>
</dbReference>
<evidence type="ECO:0000256" key="2">
    <source>
        <dbReference type="SAM" id="Phobius"/>
    </source>
</evidence>
<evidence type="ECO:0000313" key="5">
    <source>
        <dbReference type="Proteomes" id="UP001420932"/>
    </source>
</evidence>
<organism evidence="4 5">
    <name type="scientific">Stephania yunnanensis</name>
    <dbReference type="NCBI Taxonomy" id="152371"/>
    <lineage>
        <taxon>Eukaryota</taxon>
        <taxon>Viridiplantae</taxon>
        <taxon>Streptophyta</taxon>
        <taxon>Embryophyta</taxon>
        <taxon>Tracheophyta</taxon>
        <taxon>Spermatophyta</taxon>
        <taxon>Magnoliopsida</taxon>
        <taxon>Ranunculales</taxon>
        <taxon>Menispermaceae</taxon>
        <taxon>Menispermoideae</taxon>
        <taxon>Cissampelideae</taxon>
        <taxon>Stephania</taxon>
    </lineage>
</organism>
<dbReference type="PANTHER" id="PTHR33098:SF53">
    <property type="entry name" value="OS05G0540900 PROTEIN"/>
    <property type="match status" value="1"/>
</dbReference>
<keyword evidence="2" id="KW-1133">Transmembrane helix</keyword>
<keyword evidence="2" id="KW-0472">Membrane</keyword>
<dbReference type="InterPro" id="IPR025520">
    <property type="entry name" value="DUF4408"/>
</dbReference>
<proteinExistence type="predicted"/>
<dbReference type="EMBL" id="JBBNAF010000011">
    <property type="protein sequence ID" value="KAK9099315.1"/>
    <property type="molecule type" value="Genomic_DNA"/>
</dbReference>
<evidence type="ECO:0000256" key="1">
    <source>
        <dbReference type="SAM" id="MobiDB-lite"/>
    </source>
</evidence>
<dbReference type="InterPro" id="IPR008480">
    <property type="entry name" value="DUF761_pln"/>
</dbReference>
<name>A0AAP0HWY4_9MAGN</name>
<reference evidence="4 5" key="1">
    <citation type="submission" date="2024-01" db="EMBL/GenBank/DDBJ databases">
        <title>Genome assemblies of Stephania.</title>
        <authorList>
            <person name="Yang L."/>
        </authorList>
    </citation>
    <scope>NUCLEOTIDE SEQUENCE [LARGE SCALE GENOMIC DNA]</scope>
    <source>
        <strain evidence="4">YNDBR</strain>
        <tissue evidence="4">Leaf</tissue>
    </source>
</reference>